<gene>
    <name evidence="3" type="ORF">A3843_11095</name>
</gene>
<keyword evidence="4" id="KW-1185">Reference proteome</keyword>
<dbReference type="SUPFAM" id="SSF51905">
    <property type="entry name" value="FAD/NAD(P)-binding domain"/>
    <property type="match status" value="1"/>
</dbReference>
<dbReference type="InterPro" id="IPR036188">
    <property type="entry name" value="FAD/NAD-bd_sf"/>
</dbReference>
<dbReference type="STRING" id="197461.A3843_11095"/>
<protein>
    <submittedName>
        <fullName evidence="3">Amino acid dehydrogenase</fullName>
    </submittedName>
</protein>
<dbReference type="Proteomes" id="UP000185783">
    <property type="component" value="Unassembled WGS sequence"/>
</dbReference>
<evidence type="ECO:0000313" key="4">
    <source>
        <dbReference type="Proteomes" id="UP000185783"/>
    </source>
</evidence>
<dbReference type="SUPFAM" id="SSF54373">
    <property type="entry name" value="FAD-linked reductases, C-terminal domain"/>
    <property type="match status" value="1"/>
</dbReference>
<dbReference type="GO" id="GO:0016491">
    <property type="term" value="F:oxidoreductase activity"/>
    <property type="evidence" value="ECO:0007669"/>
    <property type="project" value="UniProtKB-KW"/>
</dbReference>
<dbReference type="Gene3D" id="3.30.9.10">
    <property type="entry name" value="D-Amino Acid Oxidase, subunit A, domain 2"/>
    <property type="match status" value="1"/>
</dbReference>
<organism evidence="3 4">
    <name type="scientific">Pseudovibrio exalbescens</name>
    <dbReference type="NCBI Taxonomy" id="197461"/>
    <lineage>
        <taxon>Bacteria</taxon>
        <taxon>Pseudomonadati</taxon>
        <taxon>Pseudomonadota</taxon>
        <taxon>Alphaproteobacteria</taxon>
        <taxon>Hyphomicrobiales</taxon>
        <taxon>Stappiaceae</taxon>
        <taxon>Pseudovibrio</taxon>
    </lineage>
</organism>
<proteinExistence type="predicted"/>
<keyword evidence="1" id="KW-0560">Oxidoreductase</keyword>
<dbReference type="GO" id="GO:0005737">
    <property type="term" value="C:cytoplasm"/>
    <property type="evidence" value="ECO:0007669"/>
    <property type="project" value="TreeGrafter"/>
</dbReference>
<dbReference type="RefSeq" id="WP_028481085.1">
    <property type="nucleotide sequence ID" value="NZ_LVVZ01000015.1"/>
</dbReference>
<feature type="domain" description="FAD dependent oxidoreductase" evidence="2">
    <location>
        <begin position="4"/>
        <end position="393"/>
    </location>
</feature>
<evidence type="ECO:0000313" key="3">
    <source>
        <dbReference type="EMBL" id="OKL44106.1"/>
    </source>
</evidence>
<dbReference type="PANTHER" id="PTHR13847:SF289">
    <property type="entry name" value="GLYCINE OXIDASE"/>
    <property type="match status" value="1"/>
</dbReference>
<name>A0A1U7JH79_9HYPH</name>
<dbReference type="AlphaFoldDB" id="A0A1U7JH79"/>
<dbReference type="InterPro" id="IPR006076">
    <property type="entry name" value="FAD-dep_OxRdtase"/>
</dbReference>
<comment type="caution">
    <text evidence="3">The sequence shown here is derived from an EMBL/GenBank/DDBJ whole genome shotgun (WGS) entry which is preliminary data.</text>
</comment>
<evidence type="ECO:0000256" key="1">
    <source>
        <dbReference type="ARBA" id="ARBA00023002"/>
    </source>
</evidence>
<dbReference type="Gene3D" id="3.50.50.60">
    <property type="entry name" value="FAD/NAD(P)-binding domain"/>
    <property type="match status" value="2"/>
</dbReference>
<sequence length="412" mass="43927">MSHVHVIGAGIVGLATAIRLQDEGHKVTVIDRAGPGEGASRGNAASIAWTDVAPLASPGIWRDVPGWLFDPLGPLSVRPAYALKVLPWMARFCLASLPTRVKASTTAKAALNGAALPAWQRLWQRTGTAHRVRYTGCLDVFDDAGQLARARSGWQEQRDFGIDVEELDGDQLRELEPDLGACVVGGARIPGWCSVDEPFELCTDLASFFEGQGGTIRRSSVRAVSPSDYGASITFDDEAAPVESDHVVIAAGAWSRTLTAQLGDPVPLDTERGYNTTLPESGVDLSHTVILPGYGFVLSQLATGLRVGGAVEFGGLGLPPNWKRAHALLTRARHIVPDLQTQGGTQWMGFRPSLPDTLPVIGRSSASDRITYAFGHGHHGLTQAAITAELIGALVAGEHTPLSLEPYRAQRF</sequence>
<evidence type="ECO:0000259" key="2">
    <source>
        <dbReference type="Pfam" id="PF01266"/>
    </source>
</evidence>
<accession>A0A1U7JH79</accession>
<dbReference type="Pfam" id="PF01266">
    <property type="entry name" value="DAO"/>
    <property type="match status" value="1"/>
</dbReference>
<dbReference type="PANTHER" id="PTHR13847">
    <property type="entry name" value="SARCOSINE DEHYDROGENASE-RELATED"/>
    <property type="match status" value="1"/>
</dbReference>
<reference evidence="3 4" key="1">
    <citation type="submission" date="2016-03" db="EMBL/GenBank/DDBJ databases">
        <title>Genome sequence of Nesiotobacter sp. nov., a moderately halophilic alphaproteobacterium isolated from the Yellow Sea, China.</title>
        <authorList>
            <person name="Zhang G."/>
            <person name="Zhang R."/>
        </authorList>
    </citation>
    <scope>NUCLEOTIDE SEQUENCE [LARGE SCALE GENOMIC DNA]</scope>
    <source>
        <strain evidence="3 4">WB1-6</strain>
    </source>
</reference>
<dbReference type="EMBL" id="LVVZ01000015">
    <property type="protein sequence ID" value="OKL44106.1"/>
    <property type="molecule type" value="Genomic_DNA"/>
</dbReference>